<evidence type="ECO:0000313" key="7">
    <source>
        <dbReference type="Proteomes" id="UP000031012"/>
    </source>
</evidence>
<evidence type="ECO:0000256" key="2">
    <source>
        <dbReference type="ARBA" id="ARBA00022679"/>
    </source>
</evidence>
<dbReference type="SUPFAM" id="SSF52833">
    <property type="entry name" value="Thioredoxin-like"/>
    <property type="match status" value="1"/>
</dbReference>
<dbReference type="InterPro" id="IPR010987">
    <property type="entry name" value="Glutathione-S-Trfase_C-like"/>
</dbReference>
<dbReference type="GO" id="GO:0004364">
    <property type="term" value="F:glutathione transferase activity"/>
    <property type="evidence" value="ECO:0007669"/>
    <property type="project" value="UniProtKB-EC"/>
</dbReference>
<evidence type="ECO:0000259" key="4">
    <source>
        <dbReference type="PROSITE" id="PS50404"/>
    </source>
</evidence>
<proteinExistence type="predicted"/>
<dbReference type="CDD" id="cd03046">
    <property type="entry name" value="GST_N_GTT1_like"/>
    <property type="match status" value="1"/>
</dbReference>
<dbReference type="AlphaFoldDB" id="A0A0B2UFM4"/>
<dbReference type="SUPFAM" id="SSF47616">
    <property type="entry name" value="GST C-terminal domain-like"/>
    <property type="match status" value="1"/>
</dbReference>
<dbReference type="PANTHER" id="PTHR44051:SF9">
    <property type="entry name" value="GLUTATHIONE S-TRANSFERASE 1"/>
    <property type="match status" value="1"/>
</dbReference>
<dbReference type="Proteomes" id="UP000031012">
    <property type="component" value="Unassembled WGS sequence"/>
</dbReference>
<dbReference type="SFLD" id="SFLDG00358">
    <property type="entry name" value="Main_(cytGST)"/>
    <property type="match status" value="1"/>
</dbReference>
<sequence>MSIILHHLNASRSFRILWLLEEINQPYELKSYFRDKTTNLAPQELKNIHPLGKSPVIELNGKVIAESGAIVEILIEKFAPQLMPAKDSDSYLDYLQWVHFSESSAMVPYLLNIFNSIELKNGTQLKFLDQYAHAELDKVFSYLDQQLVGKKFLVDNYLTGADFMIGFVVYGLINSLNIRSKYLNIEQYVKSLENLESWKKAMSIEQNLPHQINA</sequence>
<organism evidence="6 7">
    <name type="scientific">Acinetobacter oleivorans</name>
    <dbReference type="NCBI Taxonomy" id="1148157"/>
    <lineage>
        <taxon>Bacteria</taxon>
        <taxon>Pseudomonadati</taxon>
        <taxon>Pseudomonadota</taxon>
        <taxon>Gammaproteobacteria</taxon>
        <taxon>Moraxellales</taxon>
        <taxon>Moraxellaceae</taxon>
        <taxon>Acinetobacter</taxon>
    </lineage>
</organism>
<dbReference type="Gene3D" id="1.20.1050.10">
    <property type="match status" value="1"/>
</dbReference>
<comment type="catalytic activity">
    <reaction evidence="3">
        <text>RX + glutathione = an S-substituted glutathione + a halide anion + H(+)</text>
        <dbReference type="Rhea" id="RHEA:16437"/>
        <dbReference type="ChEBI" id="CHEBI:15378"/>
        <dbReference type="ChEBI" id="CHEBI:16042"/>
        <dbReference type="ChEBI" id="CHEBI:17792"/>
        <dbReference type="ChEBI" id="CHEBI:57925"/>
        <dbReference type="ChEBI" id="CHEBI:90779"/>
        <dbReference type="EC" id="2.5.1.18"/>
    </reaction>
</comment>
<dbReference type="InterPro" id="IPR040079">
    <property type="entry name" value="Glutathione_S-Trfase"/>
</dbReference>
<dbReference type="InterPro" id="IPR036249">
    <property type="entry name" value="Thioredoxin-like_sf"/>
</dbReference>
<dbReference type="FunFam" id="3.40.30.10:FF:000156">
    <property type="entry name" value="Glutathione S-transferase 1"/>
    <property type="match status" value="1"/>
</dbReference>
<name>A0A0B2UFM4_9GAMM</name>
<dbReference type="GO" id="GO:0005737">
    <property type="term" value="C:cytoplasm"/>
    <property type="evidence" value="ECO:0007669"/>
    <property type="project" value="UniProtKB-ARBA"/>
</dbReference>
<comment type="caution">
    <text evidence="6">The sequence shown here is derived from an EMBL/GenBank/DDBJ whole genome shotgun (WGS) entry which is preliminary data.</text>
</comment>
<dbReference type="InterPro" id="IPR036282">
    <property type="entry name" value="Glutathione-S-Trfase_C_sf"/>
</dbReference>
<dbReference type="InterPro" id="IPR004046">
    <property type="entry name" value="GST_C"/>
</dbReference>
<dbReference type="InterPro" id="IPR004045">
    <property type="entry name" value="Glutathione_S-Trfase_N"/>
</dbReference>
<feature type="domain" description="GST N-terminal" evidence="4">
    <location>
        <begin position="1"/>
        <end position="82"/>
    </location>
</feature>
<evidence type="ECO:0000256" key="1">
    <source>
        <dbReference type="ARBA" id="ARBA00012452"/>
    </source>
</evidence>
<keyword evidence="2 6" id="KW-0808">Transferase</keyword>
<dbReference type="GO" id="GO:0004601">
    <property type="term" value="F:peroxidase activity"/>
    <property type="evidence" value="ECO:0007669"/>
    <property type="project" value="UniProtKB-ARBA"/>
</dbReference>
<dbReference type="Pfam" id="PF02798">
    <property type="entry name" value="GST_N"/>
    <property type="match status" value="1"/>
</dbReference>
<dbReference type="Pfam" id="PF14497">
    <property type="entry name" value="GST_C_3"/>
    <property type="match status" value="1"/>
</dbReference>
<reference evidence="6 7" key="1">
    <citation type="submission" date="2014-03" db="EMBL/GenBank/DDBJ databases">
        <title>Genome sequence of the diesel-degrader and plant-growth promoter Acinetobacter oleivorans PF-1 isolated from the roots of poplar tree.</title>
        <authorList>
            <person name="Gkorezis P."/>
            <person name="van Hamme J."/>
            <person name="Rineau F."/>
            <person name="Vangronsveld J."/>
            <person name="Francetti A."/>
        </authorList>
    </citation>
    <scope>NUCLEOTIDE SEQUENCE [LARGE SCALE GENOMIC DNA]</scope>
    <source>
        <strain evidence="6 7">PF1</strain>
    </source>
</reference>
<accession>A0A0B2UFM4</accession>
<dbReference type="SFLD" id="SFLDS00019">
    <property type="entry name" value="Glutathione_Transferase_(cytos"/>
    <property type="match status" value="1"/>
</dbReference>
<dbReference type="PROSITE" id="PS50405">
    <property type="entry name" value="GST_CTER"/>
    <property type="match status" value="1"/>
</dbReference>
<evidence type="ECO:0000256" key="3">
    <source>
        <dbReference type="ARBA" id="ARBA00047960"/>
    </source>
</evidence>
<dbReference type="PANTHER" id="PTHR44051">
    <property type="entry name" value="GLUTATHIONE S-TRANSFERASE-RELATED"/>
    <property type="match status" value="1"/>
</dbReference>
<dbReference type="SFLD" id="SFLDG01150">
    <property type="entry name" value="Main.1:_Beta-like"/>
    <property type="match status" value="1"/>
</dbReference>
<dbReference type="Gene3D" id="3.40.30.10">
    <property type="entry name" value="Glutaredoxin"/>
    <property type="match status" value="1"/>
</dbReference>
<protein>
    <recommendedName>
        <fullName evidence="1">glutathione transferase</fullName>
        <ecNumber evidence="1">2.5.1.18</ecNumber>
    </recommendedName>
</protein>
<evidence type="ECO:0000313" key="6">
    <source>
        <dbReference type="EMBL" id="KHN67807.1"/>
    </source>
</evidence>
<dbReference type="PROSITE" id="PS50404">
    <property type="entry name" value="GST_NTER"/>
    <property type="match status" value="1"/>
</dbReference>
<dbReference type="EMBL" id="JHQK01000004">
    <property type="protein sequence ID" value="KHN67807.1"/>
    <property type="molecule type" value="Genomic_DNA"/>
</dbReference>
<dbReference type="EC" id="2.5.1.18" evidence="1"/>
<evidence type="ECO:0000259" key="5">
    <source>
        <dbReference type="PROSITE" id="PS50405"/>
    </source>
</evidence>
<feature type="domain" description="GST C-terminal" evidence="5">
    <location>
        <begin position="87"/>
        <end position="214"/>
    </location>
</feature>
<gene>
    <name evidence="6" type="ORF">DH17_14385</name>
</gene>